<feature type="compositionally biased region" description="Low complexity" evidence="1">
    <location>
        <begin position="54"/>
        <end position="67"/>
    </location>
</feature>
<evidence type="ECO:0000313" key="4">
    <source>
        <dbReference type="Proteomes" id="UP000320235"/>
    </source>
</evidence>
<feature type="region of interest" description="Disordered" evidence="1">
    <location>
        <begin position="44"/>
        <end position="78"/>
    </location>
</feature>
<protein>
    <submittedName>
        <fullName evidence="3">Alkylation response protein AidB-like acyl-CoA dehydrogenase</fullName>
    </submittedName>
</protein>
<organism evidence="3 4">
    <name type="scientific">Microbacterium kyungheense</name>
    <dbReference type="NCBI Taxonomy" id="1263636"/>
    <lineage>
        <taxon>Bacteria</taxon>
        <taxon>Bacillati</taxon>
        <taxon>Actinomycetota</taxon>
        <taxon>Actinomycetes</taxon>
        <taxon>Micrococcales</taxon>
        <taxon>Microbacteriaceae</taxon>
        <taxon>Microbacterium</taxon>
    </lineage>
</organism>
<dbReference type="GO" id="GO:0050660">
    <property type="term" value="F:flavin adenine dinucleotide binding"/>
    <property type="evidence" value="ECO:0007669"/>
    <property type="project" value="InterPro"/>
</dbReference>
<keyword evidence="4" id="KW-1185">Reference proteome</keyword>
<evidence type="ECO:0000256" key="2">
    <source>
        <dbReference type="SAM" id="Phobius"/>
    </source>
</evidence>
<accession>A0A543ERV3</accession>
<dbReference type="GO" id="GO:0016627">
    <property type="term" value="F:oxidoreductase activity, acting on the CH-CH group of donors"/>
    <property type="evidence" value="ECO:0007669"/>
    <property type="project" value="InterPro"/>
</dbReference>
<comment type="caution">
    <text evidence="3">The sequence shown here is derived from an EMBL/GenBank/DDBJ whole genome shotgun (WGS) entry which is preliminary data.</text>
</comment>
<feature type="transmembrane region" description="Helical" evidence="2">
    <location>
        <begin position="6"/>
        <end position="33"/>
    </location>
</feature>
<keyword evidence="2" id="KW-0812">Transmembrane</keyword>
<dbReference type="InterPro" id="IPR009100">
    <property type="entry name" value="AcylCoA_DH/oxidase_NM_dom_sf"/>
</dbReference>
<dbReference type="InterPro" id="IPR037069">
    <property type="entry name" value="AcylCoA_DH/ox_N_sf"/>
</dbReference>
<dbReference type="Gene3D" id="1.20.140.10">
    <property type="entry name" value="Butyryl-CoA Dehydrogenase, subunit A, domain 3"/>
    <property type="match status" value="1"/>
</dbReference>
<dbReference type="InterPro" id="IPR046373">
    <property type="entry name" value="Acyl-CoA_Oxase/DH_mid-dom_sf"/>
</dbReference>
<name>A0A543ERV3_9MICO</name>
<gene>
    <name evidence="3" type="ORF">FB391_2813</name>
</gene>
<dbReference type="Gene3D" id="1.10.540.10">
    <property type="entry name" value="Acyl-CoA dehydrogenase/oxidase, N-terminal domain"/>
    <property type="match status" value="1"/>
</dbReference>
<proteinExistence type="predicted"/>
<keyword evidence="2" id="KW-0472">Membrane</keyword>
<keyword evidence="2" id="KW-1133">Transmembrane helix</keyword>
<evidence type="ECO:0000313" key="3">
    <source>
        <dbReference type="EMBL" id="TQM24300.1"/>
    </source>
</evidence>
<dbReference type="Gene3D" id="2.40.110.10">
    <property type="entry name" value="Butyryl-CoA Dehydrogenase, subunit A, domain 2"/>
    <property type="match status" value="1"/>
</dbReference>
<dbReference type="AlphaFoldDB" id="A0A543ERV3"/>
<sequence length="487" mass="52838">MTTDQLLLLLVTMVAVLLILAIIGGAGLAYVVWRRLRGRYRPRTASAPPPVVAPAPAAQAAPAGPSRATDEPIPKGDVPGDDPRILALGLEAPTSTEAVFRNLDRIKPLLREEVAESDRIGRTTPLAGRALRATGVYLWTVPASRGGLDASYVDRLEAVAQVGRIDAGMAWIVHWLSAHSELTGRLDEESFAELYPTIDLPTVFSATPPARAVEVDGDTYRIEGARWRLGSGGYHADRWLAGANVFTASGEPVINEATGAHKAIGVWLPADKLRQIDDWNPLGLRSSGSASYELTGPVDVPRRWSFEITGDMSAYFFPFMGVMLGAAQHLVDLTLQFVRSKRRAGVATGSHDVTALADAMTSLDMLTLGLRGYAQYIDRVRAERGGVFTAEDAAWIHNVGLPVRETIMKVRDITSDIYGTGYVAAGSEFGRVLRDIQVGLAHAWFRRSDALDLRLRHMTVVLDSPRFSPIWDGGWPVELRADSSSPS</sequence>
<dbReference type="EMBL" id="VFPE01000004">
    <property type="protein sequence ID" value="TQM24300.1"/>
    <property type="molecule type" value="Genomic_DNA"/>
</dbReference>
<dbReference type="SUPFAM" id="SSF56645">
    <property type="entry name" value="Acyl-CoA dehydrogenase NM domain-like"/>
    <property type="match status" value="1"/>
</dbReference>
<dbReference type="Proteomes" id="UP000320235">
    <property type="component" value="Unassembled WGS sequence"/>
</dbReference>
<dbReference type="RefSeq" id="WP_141895321.1">
    <property type="nucleotide sequence ID" value="NZ_BAABLH010000016.1"/>
</dbReference>
<dbReference type="OrthoDB" id="3404950at2"/>
<reference evidence="3 4" key="1">
    <citation type="submission" date="2019-06" db="EMBL/GenBank/DDBJ databases">
        <title>Sequencing the genomes of 1000 actinobacteria strains.</title>
        <authorList>
            <person name="Klenk H.-P."/>
        </authorList>
    </citation>
    <scope>NUCLEOTIDE SEQUENCE [LARGE SCALE GENOMIC DNA]</scope>
    <source>
        <strain evidence="3 4">DSM 105492</strain>
    </source>
</reference>
<evidence type="ECO:0000256" key="1">
    <source>
        <dbReference type="SAM" id="MobiDB-lite"/>
    </source>
</evidence>